<reference evidence="1 2" key="1">
    <citation type="submission" date="2020-02" db="EMBL/GenBank/DDBJ databases">
        <title>Whole-genome analyses of novel actinobacteria.</title>
        <authorList>
            <person name="Sahin N."/>
        </authorList>
    </citation>
    <scope>NUCLEOTIDE SEQUENCE [LARGE SCALE GENOMIC DNA]</scope>
    <source>
        <strain evidence="1 2">A7024</strain>
    </source>
</reference>
<comment type="caution">
    <text evidence="1">The sequence shown here is derived from an EMBL/GenBank/DDBJ whole genome shotgun (WGS) entry which is preliminary data.</text>
</comment>
<gene>
    <name evidence="1" type="ORF">G5C51_36415</name>
</gene>
<evidence type="ECO:0000313" key="2">
    <source>
        <dbReference type="Proteomes" id="UP000481583"/>
    </source>
</evidence>
<sequence length="181" mass="19477">MATSEPAFPAGGPARKLLAIYLNDHLAGATSGAGLARRAAQTHPRSAADGALVLLATEIEEDRETLLEIMADLDIPVRRYKRCAAWATEKIARLKPNGRLLRRSGLSTLIELEALELGVEGKLRLWQTLAAVADGDSRLDPGRLAELIDRARQQLATLRTQHAATAAALFAPVEERVAGSR</sequence>
<protein>
    <submittedName>
        <fullName evidence="1">Uncharacterized protein</fullName>
    </submittedName>
</protein>
<organism evidence="1 2">
    <name type="scientific">Streptomyces coryli</name>
    <dbReference type="NCBI Taxonomy" id="1128680"/>
    <lineage>
        <taxon>Bacteria</taxon>
        <taxon>Bacillati</taxon>
        <taxon>Actinomycetota</taxon>
        <taxon>Actinomycetes</taxon>
        <taxon>Kitasatosporales</taxon>
        <taxon>Streptomycetaceae</taxon>
        <taxon>Streptomyces</taxon>
    </lineage>
</organism>
<dbReference type="Proteomes" id="UP000481583">
    <property type="component" value="Unassembled WGS sequence"/>
</dbReference>
<name>A0A6G4UAV3_9ACTN</name>
<proteinExistence type="predicted"/>
<evidence type="ECO:0000313" key="1">
    <source>
        <dbReference type="EMBL" id="NGN69359.1"/>
    </source>
</evidence>
<dbReference type="AlphaFoldDB" id="A0A6G4UAV3"/>
<dbReference type="EMBL" id="JAAKZV010000286">
    <property type="protein sequence ID" value="NGN69359.1"/>
    <property type="molecule type" value="Genomic_DNA"/>
</dbReference>
<dbReference type="RefSeq" id="WP_165244222.1">
    <property type="nucleotide sequence ID" value="NZ_JAAKZV010000286.1"/>
</dbReference>
<keyword evidence="2" id="KW-1185">Reference proteome</keyword>
<accession>A0A6G4UAV3</accession>